<accession>A0AAW5WNE4</accession>
<dbReference type="GO" id="GO:0046872">
    <property type="term" value="F:metal ion binding"/>
    <property type="evidence" value="ECO:0007669"/>
    <property type="project" value="InterPro"/>
</dbReference>
<gene>
    <name evidence="2" type="ORF">MK546_06750</name>
</gene>
<dbReference type="AlphaFoldDB" id="A0AAW5WNE4"/>
<protein>
    <submittedName>
        <fullName evidence="2">Insulinase family protein</fullName>
    </submittedName>
</protein>
<feature type="domain" description="Peptidase M16 C-terminal" evidence="1">
    <location>
        <begin position="188"/>
        <end position="355"/>
    </location>
</feature>
<evidence type="ECO:0000313" key="2">
    <source>
        <dbReference type="EMBL" id="MCY7221781.1"/>
    </source>
</evidence>
<sequence>MRSAMEIIKGVHLHFIQSEKFKTNKIKVRFSAPMSEKTIAGRVLTASMLETSNALYPTSQAFREKLANLYGANYSTSLSRRGLVHYLDINLSFVRDQFLSRKNMLADEMLDFLKASLFFPLSNGQSFDAKTFEIEKRNVLTDLEAEVENHFYHAHRELNNLFYDLPEMRIPRVATIELVEKETAETSFAAFQQMLNQDQIDFFFIGDFNEIAVREKIQEFQFSEREQPLQLSYQQNYSNITREKLEQRDVHQSIVELAYHFSSQYGDRSHLPLIVLNGLLGGFAHSKLFVNVREKESLAYTISSSFDIFSGLMRIYAGIDRANRTKTIALINRQILDLKRGHFTDEELEQTKNMLKNSILLAQDRQNTLIERAYMSSVLGKKFLSLEAWLKALENVSKADLIEAAQQLKLQAIYFMEGK</sequence>
<evidence type="ECO:0000259" key="1">
    <source>
        <dbReference type="Pfam" id="PF05193"/>
    </source>
</evidence>
<dbReference type="InterPro" id="IPR007863">
    <property type="entry name" value="Peptidase_M16_C"/>
</dbReference>
<proteinExistence type="predicted"/>
<dbReference type="SUPFAM" id="SSF63411">
    <property type="entry name" value="LuxS/MPP-like metallohydrolase"/>
    <property type="match status" value="2"/>
</dbReference>
<dbReference type="Proteomes" id="UP001208029">
    <property type="component" value="Unassembled WGS sequence"/>
</dbReference>
<dbReference type="InterPro" id="IPR011249">
    <property type="entry name" value="Metalloenz_LuxS/M16"/>
</dbReference>
<evidence type="ECO:0000313" key="3">
    <source>
        <dbReference type="Proteomes" id="UP001208029"/>
    </source>
</evidence>
<reference evidence="2" key="2">
    <citation type="submission" date="2022-02" db="EMBL/GenBank/DDBJ databases">
        <authorList>
            <person name="Christensen J.J.E."/>
            <person name="Jensen C.S."/>
            <person name="Nielsen X.C."/>
            <person name="Dargis R."/>
        </authorList>
    </citation>
    <scope>NUCLEOTIDE SEQUENCE</scope>
    <source>
        <strain evidence="2">K13014465</strain>
    </source>
</reference>
<dbReference type="EMBL" id="JAKUYZ010000010">
    <property type="protein sequence ID" value="MCY7221781.1"/>
    <property type="molecule type" value="Genomic_DNA"/>
</dbReference>
<comment type="caution">
    <text evidence="2">The sequence shown here is derived from an EMBL/GenBank/DDBJ whole genome shotgun (WGS) entry which is preliminary data.</text>
</comment>
<dbReference type="PANTHER" id="PTHR11851">
    <property type="entry name" value="METALLOPROTEASE"/>
    <property type="match status" value="1"/>
</dbReference>
<dbReference type="PANTHER" id="PTHR11851:SF186">
    <property type="entry name" value="INACTIVE METALLOPROTEASE YMFF-RELATED"/>
    <property type="match status" value="1"/>
</dbReference>
<dbReference type="InterPro" id="IPR050361">
    <property type="entry name" value="MPP/UQCRC_Complex"/>
</dbReference>
<organism evidence="2 3">
    <name type="scientific">Streptococcus cristatus</name>
    <dbReference type="NCBI Taxonomy" id="45634"/>
    <lineage>
        <taxon>Bacteria</taxon>
        <taxon>Bacillati</taxon>
        <taxon>Bacillota</taxon>
        <taxon>Bacilli</taxon>
        <taxon>Lactobacillales</taxon>
        <taxon>Streptococcaceae</taxon>
        <taxon>Streptococcus</taxon>
    </lineage>
</organism>
<name>A0AAW5WNE4_STRCR</name>
<dbReference type="Pfam" id="PF05193">
    <property type="entry name" value="Peptidase_M16_C"/>
    <property type="match status" value="1"/>
</dbReference>
<dbReference type="Gene3D" id="3.30.830.10">
    <property type="entry name" value="Metalloenzyme, LuxS/M16 peptidase-like"/>
    <property type="match status" value="2"/>
</dbReference>
<dbReference type="NCBIfam" id="NF047422">
    <property type="entry name" value="YfmF_fam"/>
    <property type="match status" value="1"/>
</dbReference>
<reference evidence="2" key="1">
    <citation type="journal article" date="2022" name="Med Res Arch">
        <title>Genomic identification of streptococcal strains and relation to clinical characteristics. A substudy to The Partial Oral Treatment of Endocarditis (POET) Trial.</title>
        <authorList>
            <person name="Christensen J."/>
            <person name="Jensen C."/>
            <person name="Dargis R."/>
            <person name="Nielsen X."/>
            <person name="Pries- Heje M."/>
            <person name="Wiingaard C."/>
            <person name="Ihlemann N."/>
            <person name="Gill S."/>
            <person name="Bruun N."/>
            <person name="Elming H."/>
            <person name="Povlsen J."/>
            <person name="Madsen T."/>
            <person name="Jensen K."/>
            <person name="Fuursted K."/>
            <person name="Ostergaard L."/>
            <person name="Christiansen U."/>
            <person name="Rosenvinge F."/>
            <person name="Helweg-Larsen J."/>
            <person name="Fosbol E."/>
            <person name="Kober L."/>
            <person name="Torp-Pedersen C."/>
            <person name="Tonder N."/>
            <person name="Moser C."/>
            <person name="Iversen K."/>
            <person name="Bundgaard H."/>
        </authorList>
    </citation>
    <scope>NUCLEOTIDE SEQUENCE</scope>
    <source>
        <strain evidence="2">K13014465</strain>
    </source>
</reference>